<dbReference type="InterPro" id="IPR003441">
    <property type="entry name" value="NAC-dom"/>
</dbReference>
<keyword evidence="8" id="KW-1185">Reference proteome</keyword>
<dbReference type="PROSITE" id="PS51005">
    <property type="entry name" value="NAC"/>
    <property type="match status" value="1"/>
</dbReference>
<feature type="compositionally biased region" description="Basic and acidic residues" evidence="5">
    <location>
        <begin position="192"/>
        <end position="209"/>
    </location>
</feature>
<name>A0AA35ZD23_LACSI</name>
<dbReference type="GO" id="GO:0006355">
    <property type="term" value="P:regulation of DNA-templated transcription"/>
    <property type="evidence" value="ECO:0007669"/>
    <property type="project" value="InterPro"/>
</dbReference>
<dbReference type="SUPFAM" id="SSF101941">
    <property type="entry name" value="NAC domain"/>
    <property type="match status" value="1"/>
</dbReference>
<evidence type="ECO:0000313" key="7">
    <source>
        <dbReference type="EMBL" id="CAI9290346.1"/>
    </source>
</evidence>
<dbReference type="InterPro" id="IPR036093">
    <property type="entry name" value="NAC_dom_sf"/>
</dbReference>
<evidence type="ECO:0000256" key="2">
    <source>
        <dbReference type="ARBA" id="ARBA00023125"/>
    </source>
</evidence>
<dbReference type="EMBL" id="OX465082">
    <property type="protein sequence ID" value="CAI9290346.1"/>
    <property type="molecule type" value="Genomic_DNA"/>
</dbReference>
<dbReference type="PANTHER" id="PTHR31719">
    <property type="entry name" value="NAC TRANSCRIPTION FACTOR 56"/>
    <property type="match status" value="1"/>
</dbReference>
<keyword evidence="1" id="KW-0805">Transcription regulation</keyword>
<accession>A0AA35ZD23</accession>
<evidence type="ECO:0000256" key="4">
    <source>
        <dbReference type="ARBA" id="ARBA00023242"/>
    </source>
</evidence>
<evidence type="ECO:0000256" key="3">
    <source>
        <dbReference type="ARBA" id="ARBA00023163"/>
    </source>
</evidence>
<dbReference type="Gene3D" id="2.170.150.80">
    <property type="entry name" value="NAC domain"/>
    <property type="match status" value="1"/>
</dbReference>
<feature type="domain" description="NAC" evidence="6">
    <location>
        <begin position="21"/>
        <end position="184"/>
    </location>
</feature>
<feature type="region of interest" description="Disordered" evidence="5">
    <location>
        <begin position="187"/>
        <end position="227"/>
    </location>
</feature>
<reference evidence="7" key="1">
    <citation type="submission" date="2023-04" db="EMBL/GenBank/DDBJ databases">
        <authorList>
            <person name="Vijverberg K."/>
            <person name="Xiong W."/>
            <person name="Schranz E."/>
        </authorList>
    </citation>
    <scope>NUCLEOTIDE SEQUENCE</scope>
</reference>
<keyword evidence="2" id="KW-0238">DNA-binding</keyword>
<protein>
    <recommendedName>
        <fullName evidence="6">NAC domain-containing protein</fullName>
    </recommendedName>
</protein>
<evidence type="ECO:0000256" key="1">
    <source>
        <dbReference type="ARBA" id="ARBA00023015"/>
    </source>
</evidence>
<dbReference type="AlphaFoldDB" id="A0AA35ZD23"/>
<evidence type="ECO:0000259" key="6">
    <source>
        <dbReference type="PROSITE" id="PS51005"/>
    </source>
</evidence>
<evidence type="ECO:0000256" key="5">
    <source>
        <dbReference type="SAM" id="MobiDB-lite"/>
    </source>
</evidence>
<feature type="compositionally biased region" description="Polar residues" evidence="5">
    <location>
        <begin position="212"/>
        <end position="226"/>
    </location>
</feature>
<sequence length="295" mass="33894">MRSPSKSVTKRVRDAEAELNLPPGFRFHPTDEELIVHYLCRKSQTTAEIVAVAPPPPIIAEVDLYKHDPWELPEMALFGTKEWYFFTPRDRKYPNGSRPNRVTRNGYWKATGADKPIRTKSDPNTVVGIKKALVFYAGKGIKGIKTNWIMHEYRLDMPNSTSSKHTNSTISKLDDWVLCRLYNKKNNPNERIIPEDNNVHHTRDLHPESPLEESQSNNSDSVNSFENFDGEFEGDDVMFLSDLPPESLTKVNGTSEQITVENLMQRDDDGNEWLDNLSLEELYHCLEELPPDHDI</sequence>
<organism evidence="7 8">
    <name type="scientific">Lactuca saligna</name>
    <name type="common">Willowleaf lettuce</name>
    <dbReference type="NCBI Taxonomy" id="75948"/>
    <lineage>
        <taxon>Eukaryota</taxon>
        <taxon>Viridiplantae</taxon>
        <taxon>Streptophyta</taxon>
        <taxon>Embryophyta</taxon>
        <taxon>Tracheophyta</taxon>
        <taxon>Spermatophyta</taxon>
        <taxon>Magnoliopsida</taxon>
        <taxon>eudicotyledons</taxon>
        <taxon>Gunneridae</taxon>
        <taxon>Pentapetalae</taxon>
        <taxon>asterids</taxon>
        <taxon>campanulids</taxon>
        <taxon>Asterales</taxon>
        <taxon>Asteraceae</taxon>
        <taxon>Cichorioideae</taxon>
        <taxon>Cichorieae</taxon>
        <taxon>Lactucinae</taxon>
        <taxon>Lactuca</taxon>
    </lineage>
</organism>
<proteinExistence type="predicted"/>
<dbReference type="Pfam" id="PF02365">
    <property type="entry name" value="NAM"/>
    <property type="match status" value="1"/>
</dbReference>
<evidence type="ECO:0000313" key="8">
    <source>
        <dbReference type="Proteomes" id="UP001177003"/>
    </source>
</evidence>
<gene>
    <name evidence="7" type="ORF">LSALG_LOCUS29543</name>
</gene>
<dbReference type="GO" id="GO:0003677">
    <property type="term" value="F:DNA binding"/>
    <property type="evidence" value="ECO:0007669"/>
    <property type="project" value="UniProtKB-KW"/>
</dbReference>
<keyword evidence="4" id="KW-0539">Nucleus</keyword>
<keyword evidence="3" id="KW-0804">Transcription</keyword>
<dbReference type="Proteomes" id="UP001177003">
    <property type="component" value="Chromosome 6"/>
</dbReference>
<dbReference type="PANTHER" id="PTHR31719:SF203">
    <property type="entry name" value="NAC DOMAIN-CONTAINING PROTEIN-RELATED"/>
    <property type="match status" value="1"/>
</dbReference>